<gene>
    <name evidence="2" type="ORF">IV02_30710</name>
</gene>
<dbReference type="SUPFAM" id="SSF53756">
    <property type="entry name" value="UDP-Glycosyltransferase/glycogen phosphorylase"/>
    <property type="match status" value="1"/>
</dbReference>
<comment type="caution">
    <text evidence="2">The sequence shown here is derived from an EMBL/GenBank/DDBJ whole genome shotgun (WGS) entry which is preliminary data.</text>
</comment>
<proteinExistence type="predicted"/>
<dbReference type="EMBL" id="JPQT01000183">
    <property type="protein sequence ID" value="KFE43833.1"/>
    <property type="molecule type" value="Genomic_DNA"/>
</dbReference>
<organism evidence="2 3">
    <name type="scientific">Pseudomonas syringae</name>
    <dbReference type="NCBI Taxonomy" id="317"/>
    <lineage>
        <taxon>Bacteria</taxon>
        <taxon>Pseudomonadati</taxon>
        <taxon>Pseudomonadota</taxon>
        <taxon>Gammaproteobacteria</taxon>
        <taxon>Pseudomonadales</taxon>
        <taxon>Pseudomonadaceae</taxon>
        <taxon>Pseudomonas</taxon>
    </lineage>
</organism>
<reference evidence="2 3" key="1">
    <citation type="submission" date="2014-07" db="EMBL/GenBank/DDBJ databases">
        <title>Draft Genome Sequences of Environmental Pseudomonas syringae strains.</title>
        <authorList>
            <person name="Baltrus D.A."/>
            <person name="Berge O."/>
            <person name="Morris C."/>
        </authorList>
    </citation>
    <scope>NUCLEOTIDE SEQUENCE [LARGE SCALE GENOMIC DNA]</scope>
    <source>
        <strain evidence="2 3">CEB003</strain>
    </source>
</reference>
<evidence type="ECO:0000259" key="1">
    <source>
        <dbReference type="Pfam" id="PF00534"/>
    </source>
</evidence>
<dbReference type="Gene3D" id="3.40.50.2000">
    <property type="entry name" value="Glycogen Phosphorylase B"/>
    <property type="match status" value="1"/>
</dbReference>
<sequence length="376" mass="41876">MNRLLFDATRLLESGLHTGIQRVVRCLLSAAQRQFGQPGCQILPVTFDGDQWQAFDCLAPHACQGLGIHAQTPGQLIQPGDGDILLLFDASWYANPWPAVDAALARGARLVGMVHDLLPLEHPEWFREGLEQRFSEHLHALAKRAEQLFVPTQAVRSRLVERLARHDLQRTVNVLAHGGDFCTLMPSAEQIHSYTDSLPAPATADDPLYLVIGTLEPRKNHALVLDAFDALWAQGKQPRLLFVGNVGWQVDRLLERLQTHALLNERLFHAANLSDPALLWLIRNSTALIYVPRDEGFGLPVLEAAMQGCPVIAADIPVLREAGRQWPCYIKPDSLPELIQAIDTFAQRETAQPFSRTWDDVALQLGTFLNMASRAQ</sequence>
<feature type="domain" description="Glycosyl transferase family 1" evidence="1">
    <location>
        <begin position="204"/>
        <end position="342"/>
    </location>
</feature>
<dbReference type="RefSeq" id="WP_047579835.1">
    <property type="nucleotide sequence ID" value="NZ_JPQT01000183.1"/>
</dbReference>
<dbReference type="AlphaFoldDB" id="A0A085UKX0"/>
<dbReference type="PANTHER" id="PTHR46401">
    <property type="entry name" value="GLYCOSYLTRANSFERASE WBBK-RELATED"/>
    <property type="match status" value="1"/>
</dbReference>
<dbReference type="InterPro" id="IPR001296">
    <property type="entry name" value="Glyco_trans_1"/>
</dbReference>
<dbReference type="PANTHER" id="PTHR46401:SF9">
    <property type="entry name" value="MANNOSYLTRANSFERASE A"/>
    <property type="match status" value="1"/>
</dbReference>
<dbReference type="GO" id="GO:0016757">
    <property type="term" value="F:glycosyltransferase activity"/>
    <property type="evidence" value="ECO:0007669"/>
    <property type="project" value="InterPro"/>
</dbReference>
<protein>
    <recommendedName>
        <fullName evidence="1">Glycosyl transferase family 1 domain-containing protein</fullName>
    </recommendedName>
</protein>
<evidence type="ECO:0000313" key="3">
    <source>
        <dbReference type="Proteomes" id="UP000028643"/>
    </source>
</evidence>
<evidence type="ECO:0000313" key="2">
    <source>
        <dbReference type="EMBL" id="KFE43833.1"/>
    </source>
</evidence>
<dbReference type="CDD" id="cd03809">
    <property type="entry name" value="GT4_MtfB-like"/>
    <property type="match status" value="1"/>
</dbReference>
<name>A0A085UKX0_PSESX</name>
<accession>A0A085UKX0</accession>
<dbReference type="PATRIC" id="fig|317.174.peg.6260"/>
<dbReference type="Proteomes" id="UP000028643">
    <property type="component" value="Unassembled WGS sequence"/>
</dbReference>
<dbReference type="Pfam" id="PF00534">
    <property type="entry name" value="Glycos_transf_1"/>
    <property type="match status" value="1"/>
</dbReference>